<evidence type="ECO:0000256" key="2">
    <source>
        <dbReference type="ARBA" id="ARBA00008814"/>
    </source>
</evidence>
<organism evidence="7">
    <name type="scientific">Gulosibacter sediminis</name>
    <dbReference type="NCBI Taxonomy" id="1729695"/>
    <lineage>
        <taxon>Bacteria</taxon>
        <taxon>Bacillati</taxon>
        <taxon>Actinomycetota</taxon>
        <taxon>Actinomycetes</taxon>
        <taxon>Micrococcales</taxon>
        <taxon>Microbacteriaceae</taxon>
        <taxon>Gulosibacter</taxon>
    </lineage>
</organism>
<evidence type="ECO:0000256" key="5">
    <source>
        <dbReference type="SAM" id="SignalP"/>
    </source>
</evidence>
<dbReference type="SUPFAM" id="SSF53807">
    <property type="entry name" value="Helical backbone' metal receptor"/>
    <property type="match status" value="1"/>
</dbReference>
<proteinExistence type="inferred from homology"/>
<dbReference type="PROSITE" id="PS50983">
    <property type="entry name" value="FE_B12_PBP"/>
    <property type="match status" value="1"/>
</dbReference>
<name>A0ABY4MTM4_9MICO</name>
<evidence type="ECO:0000259" key="6">
    <source>
        <dbReference type="PROSITE" id="PS50983"/>
    </source>
</evidence>
<dbReference type="InterPro" id="IPR051313">
    <property type="entry name" value="Bact_iron-sidero_bind"/>
</dbReference>
<keyword evidence="3" id="KW-0813">Transport</keyword>
<dbReference type="PANTHER" id="PTHR30532">
    <property type="entry name" value="IRON III DICITRATE-BINDING PERIPLASMIC PROTEIN"/>
    <property type="match status" value="1"/>
</dbReference>
<comment type="subcellular location">
    <subcellularLocation>
        <location evidence="1">Cell envelope</location>
    </subcellularLocation>
</comment>
<dbReference type="EMBL" id="CP097160">
    <property type="protein sequence ID" value="UQN13773.1"/>
    <property type="molecule type" value="Genomic_DNA"/>
</dbReference>
<dbReference type="InterPro" id="IPR002491">
    <property type="entry name" value="ABC_transptr_periplasmic_BD"/>
</dbReference>
<sequence length="331" mass="35301">MRTPRLRLLGLVSAIAASLTLAACSTGAADTDATSAAGAEGTITVEDNNGTQTVEMPAQSIVALDNRTFETLQSWGVELAAAPLDLMPETIDYKSDESIVNIGNHREPNLEAIAAVEPDLVIMGQRFTDYEDEIAELVPDATIINLEPREGEDFAEELKRQTTVLGELFGKQDEASALNDEFDAAYDRVAEATPADATVMAVNTSGGQIGYLAPHVGRTLGVVFDWFNFTPALVVEGASDDHEGDEVSVEAIAESNPDWILVMDRDAAVAADEEGYQPGADLIAASEALQQVPAVQNDQIVVMPADTYTNEGIQTYTEYLNQLADAFDAAA</sequence>
<dbReference type="PANTHER" id="PTHR30532:SF28">
    <property type="entry name" value="PETROBACTIN-BINDING PROTEIN YCLQ"/>
    <property type="match status" value="1"/>
</dbReference>
<comment type="similarity">
    <text evidence="2">Belongs to the bacterial solute-binding protein 8 family.</text>
</comment>
<accession>A0ABY4MTM4</accession>
<evidence type="ECO:0000313" key="7">
    <source>
        <dbReference type="EMBL" id="UQN13773.1"/>
    </source>
</evidence>
<protein>
    <submittedName>
        <fullName evidence="7">ABC transporter substrate-binding protein</fullName>
    </submittedName>
</protein>
<evidence type="ECO:0000256" key="3">
    <source>
        <dbReference type="ARBA" id="ARBA00022448"/>
    </source>
</evidence>
<gene>
    <name evidence="7" type="ORF">M3M28_06685</name>
</gene>
<keyword evidence="4 5" id="KW-0732">Signal</keyword>
<reference evidence="7" key="1">
    <citation type="submission" date="2022-05" db="EMBL/GenBank/DDBJ databases">
        <title>Complete genome sequence of toluene-degrading Gulosibacter sediminis strain ACHW.36C.</title>
        <authorList>
            <person name="Wai A.C."/>
            <person name="Lai G.K."/>
            <person name="Griffin S.D."/>
            <person name="Leung F.C."/>
        </authorList>
    </citation>
    <scope>NUCLEOTIDE SEQUENCE [LARGE SCALE GENOMIC DNA]</scope>
    <source>
        <strain evidence="7">ACHW.36C</strain>
    </source>
</reference>
<evidence type="ECO:0000256" key="4">
    <source>
        <dbReference type="ARBA" id="ARBA00022729"/>
    </source>
</evidence>
<dbReference type="PROSITE" id="PS51257">
    <property type="entry name" value="PROKAR_LIPOPROTEIN"/>
    <property type="match status" value="1"/>
</dbReference>
<dbReference type="Pfam" id="PF01497">
    <property type="entry name" value="Peripla_BP_2"/>
    <property type="match status" value="1"/>
</dbReference>
<feature type="signal peptide" evidence="5">
    <location>
        <begin position="1"/>
        <end position="28"/>
    </location>
</feature>
<dbReference type="Gene3D" id="3.40.50.1980">
    <property type="entry name" value="Nitrogenase molybdenum iron protein domain"/>
    <property type="match status" value="2"/>
</dbReference>
<feature type="domain" description="Fe/B12 periplasmic-binding" evidence="6">
    <location>
        <begin position="60"/>
        <end position="331"/>
    </location>
</feature>
<feature type="chain" id="PRO_5045778837" evidence="5">
    <location>
        <begin position="29"/>
        <end position="331"/>
    </location>
</feature>
<evidence type="ECO:0000256" key="1">
    <source>
        <dbReference type="ARBA" id="ARBA00004196"/>
    </source>
</evidence>